<evidence type="ECO:0000313" key="2">
    <source>
        <dbReference type="Proteomes" id="UP000002941"/>
    </source>
</evidence>
<dbReference type="PATRIC" id="fig|1125718.3.peg.404"/>
<keyword evidence="2" id="KW-1185">Reference proteome</keyword>
<evidence type="ECO:0000313" key="1">
    <source>
        <dbReference type="EMBL" id="EJF47205.1"/>
    </source>
</evidence>
<dbReference type="AlphaFoldDB" id="J1HML0"/>
<protein>
    <submittedName>
        <fullName evidence="1">Uncharacterized protein</fullName>
    </submittedName>
</protein>
<reference evidence="1 2" key="1">
    <citation type="submission" date="2012-05" db="EMBL/GenBank/DDBJ databases">
        <authorList>
            <person name="Harkins D.M."/>
            <person name="Madupu R."/>
            <person name="Durkin A.S."/>
            <person name="Torralba M."/>
            <person name="Methe B."/>
            <person name="Sutton G.G."/>
            <person name="Nelson K.E."/>
        </authorList>
    </citation>
    <scope>NUCLEOTIDE SEQUENCE [LARGE SCALE GENOMIC DNA]</scope>
    <source>
        <strain evidence="1 2">F0489</strain>
    </source>
</reference>
<comment type="caution">
    <text evidence="1">The sequence shown here is derived from an EMBL/GenBank/DDBJ whole genome shotgun (WGS) entry which is preliminary data.</text>
</comment>
<dbReference type="EMBL" id="AKFT01000026">
    <property type="protein sequence ID" value="EJF47205.1"/>
    <property type="molecule type" value="Genomic_DNA"/>
</dbReference>
<gene>
    <name evidence="1" type="ORF">HMPREF1318_2414</name>
</gene>
<organism evidence="1 2">
    <name type="scientific">Actinomyces massiliensis F0489</name>
    <dbReference type="NCBI Taxonomy" id="1125718"/>
    <lineage>
        <taxon>Bacteria</taxon>
        <taxon>Bacillati</taxon>
        <taxon>Actinomycetota</taxon>
        <taxon>Actinomycetes</taxon>
        <taxon>Actinomycetales</taxon>
        <taxon>Actinomycetaceae</taxon>
        <taxon>Actinomyces</taxon>
    </lineage>
</organism>
<sequence>MQAGRRRRRPTPPFDEVDILERDRRWHRRSRSRMSISSA</sequence>
<dbReference type="Proteomes" id="UP000002941">
    <property type="component" value="Unassembled WGS sequence"/>
</dbReference>
<accession>J1HML0</accession>
<name>J1HML0_9ACTO</name>
<proteinExistence type="predicted"/>